<accession>A0ABD3WJW8</accession>
<protein>
    <submittedName>
        <fullName evidence="1">Uncharacterized protein</fullName>
    </submittedName>
</protein>
<comment type="caution">
    <text evidence="1">The sequence shown here is derived from an EMBL/GenBank/DDBJ whole genome shotgun (WGS) entry which is preliminary data.</text>
</comment>
<evidence type="ECO:0000313" key="1">
    <source>
        <dbReference type="EMBL" id="KAL3874279.1"/>
    </source>
</evidence>
<name>A0ABD3WJW8_SINWO</name>
<evidence type="ECO:0000313" key="2">
    <source>
        <dbReference type="Proteomes" id="UP001634394"/>
    </source>
</evidence>
<sequence>MGFNTASIWIKVALVALALGSLLFTIGYATVAWMTYTDAHVDDDFGLWRHSLCNQHVCTDARLTAANLRQRGWTATNFNCKFPIPLLFLKKMFHRRSDLVHNIYFPSNTGFSLDVVILSMFNLQCIQSTVNVYSTTY</sequence>
<proteinExistence type="predicted"/>
<dbReference type="EMBL" id="JBJQND010000006">
    <property type="protein sequence ID" value="KAL3874279.1"/>
    <property type="molecule type" value="Genomic_DNA"/>
</dbReference>
<dbReference type="AlphaFoldDB" id="A0ABD3WJW8"/>
<keyword evidence="2" id="KW-1185">Reference proteome</keyword>
<dbReference type="Proteomes" id="UP001634394">
    <property type="component" value="Unassembled WGS sequence"/>
</dbReference>
<organism evidence="1 2">
    <name type="scientific">Sinanodonta woodiana</name>
    <name type="common">Chinese pond mussel</name>
    <name type="synonym">Anodonta woodiana</name>
    <dbReference type="NCBI Taxonomy" id="1069815"/>
    <lineage>
        <taxon>Eukaryota</taxon>
        <taxon>Metazoa</taxon>
        <taxon>Spiralia</taxon>
        <taxon>Lophotrochozoa</taxon>
        <taxon>Mollusca</taxon>
        <taxon>Bivalvia</taxon>
        <taxon>Autobranchia</taxon>
        <taxon>Heteroconchia</taxon>
        <taxon>Palaeoheterodonta</taxon>
        <taxon>Unionida</taxon>
        <taxon>Unionoidea</taxon>
        <taxon>Unionidae</taxon>
        <taxon>Unioninae</taxon>
        <taxon>Sinanodonta</taxon>
    </lineage>
</organism>
<gene>
    <name evidence="1" type="ORF">ACJMK2_037318</name>
</gene>
<reference evidence="1 2" key="1">
    <citation type="submission" date="2024-11" db="EMBL/GenBank/DDBJ databases">
        <title>Chromosome-level genome assembly of the freshwater bivalve Anodonta woodiana.</title>
        <authorList>
            <person name="Chen X."/>
        </authorList>
    </citation>
    <scope>NUCLEOTIDE SEQUENCE [LARGE SCALE GENOMIC DNA]</scope>
    <source>
        <strain evidence="1">MN2024</strain>
        <tissue evidence="1">Gills</tissue>
    </source>
</reference>